<evidence type="ECO:0000256" key="5">
    <source>
        <dbReference type="ARBA" id="ARBA00022822"/>
    </source>
</evidence>
<feature type="binding site" evidence="9">
    <location>
        <position position="108"/>
    </location>
    <ligand>
        <name>anthranilate</name>
        <dbReference type="ChEBI" id="CHEBI:16567"/>
        <label>1</label>
    </ligand>
</feature>
<keyword evidence="4 9" id="KW-0808">Transferase</keyword>
<dbReference type="AlphaFoldDB" id="A0A7Z0D3U4"/>
<feature type="binding site" evidence="9">
    <location>
        <position position="139"/>
    </location>
    <ligand>
        <name>anthranilate</name>
        <dbReference type="ChEBI" id="CHEBI:16567"/>
        <label>1</label>
    </ligand>
</feature>
<feature type="binding site" evidence="9">
    <location>
        <position position="194"/>
    </location>
    <ligand>
        <name>anthranilate</name>
        <dbReference type="ChEBI" id="CHEBI:16567"/>
        <label>2</label>
    </ligand>
</feature>
<feature type="binding site" evidence="9">
    <location>
        <position position="116"/>
    </location>
    <ligand>
        <name>5-phospho-alpha-D-ribose 1-diphosphate</name>
        <dbReference type="ChEBI" id="CHEBI:58017"/>
    </ligand>
</feature>
<feature type="binding site" evidence="9">
    <location>
        <position position="252"/>
    </location>
    <ligand>
        <name>Mg(2+)</name>
        <dbReference type="ChEBI" id="CHEBI:18420"/>
        <label>2</label>
    </ligand>
</feature>
<dbReference type="PANTHER" id="PTHR43285:SF2">
    <property type="entry name" value="ANTHRANILATE PHOSPHORIBOSYLTRANSFERASE"/>
    <property type="match status" value="1"/>
</dbReference>
<evidence type="ECO:0000256" key="9">
    <source>
        <dbReference type="HAMAP-Rule" id="MF_00211"/>
    </source>
</evidence>
<dbReference type="Pfam" id="PF00591">
    <property type="entry name" value="Glycos_transf_3"/>
    <property type="match status" value="1"/>
</dbReference>
<dbReference type="SUPFAM" id="SSF47648">
    <property type="entry name" value="Nucleoside phosphorylase/phosphoribosyltransferase N-terminal domain"/>
    <property type="match status" value="1"/>
</dbReference>
<comment type="function">
    <text evidence="9">Catalyzes the transfer of the phosphoribosyl group of 5-phosphorylribose-1-pyrophosphate (PRPP) to anthranilate to yield N-(5'-phosphoribosyl)-anthranilate (PRA).</text>
</comment>
<dbReference type="FunFam" id="3.40.1030.10:FF:000002">
    <property type="entry name" value="Anthranilate phosphoribosyltransferase"/>
    <property type="match status" value="1"/>
</dbReference>
<comment type="similarity">
    <text evidence="8">In the C-terminal section; belongs to the anthranilate phosphoribosyltransferase family.</text>
</comment>
<dbReference type="InterPro" id="IPR000312">
    <property type="entry name" value="Glycosyl_Trfase_fam3"/>
</dbReference>
<dbReference type="Gene3D" id="1.20.970.10">
    <property type="entry name" value="Transferase, Pyrimidine Nucleoside Phosphorylase, Chain C"/>
    <property type="match status" value="1"/>
</dbReference>
<feature type="binding site" evidence="9">
    <location>
        <begin position="118"/>
        <end position="121"/>
    </location>
    <ligand>
        <name>5-phospho-alpha-D-ribose 1-diphosphate</name>
        <dbReference type="ChEBI" id="CHEBI:58017"/>
    </ligand>
</feature>
<feature type="binding site" evidence="9">
    <location>
        <begin position="111"/>
        <end position="112"/>
    </location>
    <ligand>
        <name>5-phospho-alpha-D-ribose 1-diphosphate</name>
        <dbReference type="ChEBI" id="CHEBI:58017"/>
    </ligand>
</feature>
<name>A0A7Z0D3U4_9MICO</name>
<feature type="binding site" evidence="9">
    <location>
        <position position="253"/>
    </location>
    <ligand>
        <name>Mg(2+)</name>
        <dbReference type="ChEBI" id="CHEBI:18420"/>
        <label>1</label>
    </ligand>
</feature>
<evidence type="ECO:0000256" key="6">
    <source>
        <dbReference type="ARBA" id="ARBA00023141"/>
    </source>
</evidence>
<dbReference type="GO" id="GO:0000162">
    <property type="term" value="P:L-tryptophan biosynthetic process"/>
    <property type="evidence" value="ECO:0007669"/>
    <property type="project" value="UniProtKB-UniRule"/>
</dbReference>
<evidence type="ECO:0000256" key="8">
    <source>
        <dbReference type="ARBA" id="ARBA00061188"/>
    </source>
</evidence>
<feature type="binding site" evidence="9">
    <location>
        <position position="120"/>
    </location>
    <ligand>
        <name>Mg(2+)</name>
        <dbReference type="ChEBI" id="CHEBI:18420"/>
        <label>1</label>
    </ligand>
</feature>
<dbReference type="InterPro" id="IPR035902">
    <property type="entry name" value="Nuc_phospho_transferase"/>
</dbReference>
<comment type="subunit">
    <text evidence="9">Homodimer.</text>
</comment>
<keyword evidence="9" id="KW-0460">Magnesium</keyword>
<comment type="catalytic activity">
    <reaction evidence="7 9">
        <text>N-(5-phospho-beta-D-ribosyl)anthranilate + diphosphate = 5-phospho-alpha-D-ribose 1-diphosphate + anthranilate</text>
        <dbReference type="Rhea" id="RHEA:11768"/>
        <dbReference type="ChEBI" id="CHEBI:16567"/>
        <dbReference type="ChEBI" id="CHEBI:18277"/>
        <dbReference type="ChEBI" id="CHEBI:33019"/>
        <dbReference type="ChEBI" id="CHEBI:58017"/>
        <dbReference type="EC" id="2.4.2.18"/>
    </reaction>
</comment>
<gene>
    <name evidence="9" type="primary">trpD</name>
    <name evidence="12" type="ORF">BJY26_002656</name>
</gene>
<feature type="binding site" evidence="9">
    <location>
        <position position="253"/>
    </location>
    <ligand>
        <name>Mg(2+)</name>
        <dbReference type="ChEBI" id="CHEBI:18420"/>
        <label>2</label>
    </ligand>
</feature>
<accession>A0A7Z0D3U4</accession>
<reference evidence="12 13" key="1">
    <citation type="submission" date="2020-07" db="EMBL/GenBank/DDBJ databases">
        <title>Sequencing the genomes of 1000 actinobacteria strains.</title>
        <authorList>
            <person name="Klenk H.-P."/>
        </authorList>
    </citation>
    <scope>NUCLEOTIDE SEQUENCE [LARGE SCALE GENOMIC DNA]</scope>
    <source>
        <strain evidence="12 13">DSM 26341</strain>
    </source>
</reference>
<dbReference type="InterPro" id="IPR017459">
    <property type="entry name" value="Glycosyl_Trfase_fam3_N_dom"/>
</dbReference>
<feature type="binding site" evidence="9">
    <location>
        <position position="108"/>
    </location>
    <ligand>
        <name>5-phospho-alpha-D-ribose 1-diphosphate</name>
        <dbReference type="ChEBI" id="CHEBI:58017"/>
    </ligand>
</feature>
<dbReference type="GO" id="GO:0000287">
    <property type="term" value="F:magnesium ion binding"/>
    <property type="evidence" value="ECO:0007669"/>
    <property type="project" value="UniProtKB-UniRule"/>
</dbReference>
<dbReference type="EC" id="2.4.2.18" evidence="9"/>
<comment type="pathway">
    <text evidence="1 9">Amino-acid biosynthesis; L-tryptophan biosynthesis; L-tryptophan from chorismate: step 2/5.</text>
</comment>
<keyword evidence="9" id="KW-0479">Metal-binding</keyword>
<dbReference type="PANTHER" id="PTHR43285">
    <property type="entry name" value="ANTHRANILATE PHOSPHORIBOSYLTRANSFERASE"/>
    <property type="match status" value="1"/>
</dbReference>
<evidence type="ECO:0000256" key="4">
    <source>
        <dbReference type="ARBA" id="ARBA00022679"/>
    </source>
</evidence>
<keyword evidence="13" id="KW-1185">Reference proteome</keyword>
<dbReference type="SUPFAM" id="SSF52418">
    <property type="entry name" value="Nucleoside phosphorylase/phosphoribosyltransferase catalytic domain"/>
    <property type="match status" value="1"/>
</dbReference>
<organism evidence="12 13">
    <name type="scientific">Spelaeicoccus albus</name>
    <dbReference type="NCBI Taxonomy" id="1280376"/>
    <lineage>
        <taxon>Bacteria</taxon>
        <taxon>Bacillati</taxon>
        <taxon>Actinomycetota</taxon>
        <taxon>Actinomycetes</taxon>
        <taxon>Micrococcales</taxon>
        <taxon>Brevibacteriaceae</taxon>
        <taxon>Spelaeicoccus</taxon>
    </lineage>
</organism>
<keyword evidence="5 9" id="KW-0822">Tryptophan biosynthesis</keyword>
<sequence length="369" mass="38342">MNDRISRTITTGVNVAKSRKVPDASDDGRTWPGILSALLAAEDLSAEDAAWAMNSSMSGEATDAQIAGFLMALRAKGETVEELYGLSTAMMNHAVALDGLSDSVDIVGTGGDRARTVNISTTAAIVIAACGERVVKHGNRASSSKSGAADVLEVLGVNLDLTPDDVARVARDVGITFCFAQVFHPAFRFAGPARRDLGVPTAFNLLGPLTNPARASSTAVGVADLQMAPLIAGVLGRRGIDGLVFRGDNGLDELTTTSTSDIWEVRSGAVEHSRFDPADLGLATATIEDLRGADAAFNARVTRGVLAGEHSPVRETVLLNAAAGLVAAERGTGSEPLMERLGRAYDRAAGAIDDGAATSVLDRWITSTR</sequence>
<dbReference type="EMBL" id="JACBZP010000001">
    <property type="protein sequence ID" value="NYI68350.1"/>
    <property type="molecule type" value="Genomic_DNA"/>
</dbReference>
<keyword evidence="2 9" id="KW-0028">Amino-acid biosynthesis</keyword>
<dbReference type="GO" id="GO:0005829">
    <property type="term" value="C:cytosol"/>
    <property type="evidence" value="ECO:0007669"/>
    <property type="project" value="TreeGrafter"/>
</dbReference>
<comment type="caution">
    <text evidence="12">The sequence shown here is derived from an EMBL/GenBank/DDBJ whole genome shotgun (WGS) entry which is preliminary data.</text>
</comment>
<comment type="cofactor">
    <cofactor evidence="9">
        <name>Mg(2+)</name>
        <dbReference type="ChEBI" id="CHEBI:18420"/>
    </cofactor>
    <text evidence="9">Binds 2 magnesium ions per monomer.</text>
</comment>
<evidence type="ECO:0000256" key="2">
    <source>
        <dbReference type="ARBA" id="ARBA00022605"/>
    </source>
</evidence>
<dbReference type="InterPro" id="IPR005940">
    <property type="entry name" value="Anthranilate_Pribosyl_Tfrase"/>
</dbReference>
<feature type="binding site" evidence="9">
    <location>
        <position position="148"/>
    </location>
    <ligand>
        <name>5-phospho-alpha-D-ribose 1-diphosphate</name>
        <dbReference type="ChEBI" id="CHEBI:58017"/>
    </ligand>
</feature>
<evidence type="ECO:0000256" key="7">
    <source>
        <dbReference type="ARBA" id="ARBA00052328"/>
    </source>
</evidence>
<comment type="similarity">
    <text evidence="9">Belongs to the anthranilate phosphoribosyltransferase family.</text>
</comment>
<dbReference type="Proteomes" id="UP000539111">
    <property type="component" value="Unassembled WGS sequence"/>
</dbReference>
<evidence type="ECO:0000259" key="11">
    <source>
        <dbReference type="Pfam" id="PF02885"/>
    </source>
</evidence>
<dbReference type="Gene3D" id="3.40.1030.10">
    <property type="entry name" value="Nucleoside phosphorylase/phosphoribosyltransferase catalytic domain"/>
    <property type="match status" value="1"/>
</dbReference>
<evidence type="ECO:0000256" key="3">
    <source>
        <dbReference type="ARBA" id="ARBA00022676"/>
    </source>
</evidence>
<evidence type="ECO:0000313" key="12">
    <source>
        <dbReference type="EMBL" id="NYI68350.1"/>
    </source>
</evidence>
<dbReference type="Pfam" id="PF02885">
    <property type="entry name" value="Glycos_trans_3N"/>
    <property type="match status" value="1"/>
</dbReference>
<feature type="binding site" evidence="9">
    <location>
        <begin position="136"/>
        <end position="144"/>
    </location>
    <ligand>
        <name>5-phospho-alpha-D-ribose 1-diphosphate</name>
        <dbReference type="ChEBI" id="CHEBI:58017"/>
    </ligand>
</feature>
<feature type="domain" description="Glycosyl transferase family 3" evidence="10">
    <location>
        <begin position="102"/>
        <end position="357"/>
    </location>
</feature>
<feature type="domain" description="Glycosyl transferase family 3 N-terminal" evidence="11">
    <location>
        <begin position="34"/>
        <end position="94"/>
    </location>
</feature>
<dbReference type="UniPathway" id="UPA00035">
    <property type="reaction ID" value="UER00041"/>
</dbReference>
<keyword evidence="3 9" id="KW-0328">Glycosyltransferase</keyword>
<dbReference type="InterPro" id="IPR036320">
    <property type="entry name" value="Glycosyl_Trfase_fam3_N_dom_sf"/>
</dbReference>
<proteinExistence type="inferred from homology"/>
<protein>
    <recommendedName>
        <fullName evidence="9">Anthranilate phosphoribosyltransferase</fullName>
        <ecNumber evidence="9">2.4.2.18</ecNumber>
    </recommendedName>
</protein>
<comment type="caution">
    <text evidence="9">Lacks conserved residue(s) required for the propagation of feature annotation.</text>
</comment>
<dbReference type="HAMAP" id="MF_00211">
    <property type="entry name" value="TrpD"/>
    <property type="match status" value="1"/>
</dbReference>
<keyword evidence="6 9" id="KW-0057">Aromatic amino acid biosynthesis</keyword>
<evidence type="ECO:0000313" key="13">
    <source>
        <dbReference type="Proteomes" id="UP000539111"/>
    </source>
</evidence>
<evidence type="ECO:0000259" key="10">
    <source>
        <dbReference type="Pfam" id="PF00591"/>
    </source>
</evidence>
<dbReference type="GO" id="GO:0004048">
    <property type="term" value="F:anthranilate phosphoribosyltransferase activity"/>
    <property type="evidence" value="ECO:0007669"/>
    <property type="project" value="UniProtKB-UniRule"/>
</dbReference>
<dbReference type="NCBIfam" id="TIGR01245">
    <property type="entry name" value="trpD"/>
    <property type="match status" value="1"/>
</dbReference>
<evidence type="ECO:0000256" key="1">
    <source>
        <dbReference type="ARBA" id="ARBA00004907"/>
    </source>
</evidence>